<evidence type="ECO:0000259" key="3">
    <source>
        <dbReference type="Pfam" id="PF24883"/>
    </source>
</evidence>
<protein>
    <recommendedName>
        <fullName evidence="3">Nephrocystin 3-like N-terminal domain-containing protein</fullName>
    </recommendedName>
</protein>
<evidence type="ECO:0000256" key="1">
    <source>
        <dbReference type="ARBA" id="ARBA00022737"/>
    </source>
</evidence>
<sequence>MLTISLTGADMEDNLTRCIDALFIADPEVDLEELIESKGGFVEGTCRWVRSEESYRSWLESKQSAILCISGLPGTGKTMLSYFITKELEKLTQSIPGDVLFYFYNPQYPEKNTTTSILRTWLHEIFTNHRTLAIYAVKRMTPRRTENTLKSRSTLWAIFTATIKDPELGPVYCVLDGLNDFPPDERRWLVSSFQAQFGRSSGAQVQPETLNTFKLIISSAANEGFHECLHLTSTLDKKDPKNDLKCVIKARLARHRHWGILDKESQDALAGELSLRSEGLFSWVDFMLEDLYPEKTLSAMMKKMDQTPCGLRHVFLRLLVQIDDKSRRETAKITSMDLIHPNAEEPEEERQRIQDLVSESYPLMRITKAGWDYEEREAEEDIILPLHRSIADYMSNIDMDSAIKDFYFKPEKTHYEIAKICLDELQIWFKRAEETESIIEVGFSSISCHTKWLRYARDYWSWHTRGSGEESLHFLAADSIFFHEESLFRTVWWYEHKNNARYHRGEDDRIKEVLPSTNILHICSGLGFLQIVRTLLEKHPDAASYVNEEEEDGDTPLSYATRYNRSDVAELLVRYGAHVMRQINEIYWNNLEYAFHIPVINAFANANVRLARFLIKPTCAQIDDPSRKVMLGIYLICEEACVSKGTKSRQLAELVLDNIEINITEMKEMFSLAPWRRSVYGHPSERDNLDNLDVPDLIIYRLLRSDRKVLRDVDIFPSAVGYAARHPIIGAELLRACLIHDVEDTLPLERPYDFSYEFNYENEAIDTALCRGSFEVLSMLIKAGSKVADPRKSSLVLRISEKVLRLSDSNFNLAVAQGICKRLLLTDEDINARVTFRRHRESDNLTLLDLYLRGLLFAKTARFALFLMQHGARCSDEEDSQRLLLYLAPLARGVVTDDDWDWFVRAFEGDQHGRCYY</sequence>
<dbReference type="PROSITE" id="PS50297">
    <property type="entry name" value="ANK_REP_REGION"/>
    <property type="match status" value="1"/>
</dbReference>
<accession>A0AAI9TUZ7</accession>
<dbReference type="PANTHER" id="PTHR10039:SF14">
    <property type="entry name" value="NACHT DOMAIN-CONTAINING PROTEIN"/>
    <property type="match status" value="1"/>
</dbReference>
<dbReference type="Pfam" id="PF12796">
    <property type="entry name" value="Ank_2"/>
    <property type="match status" value="1"/>
</dbReference>
<comment type="caution">
    <text evidence="4">The sequence shown here is derived from an EMBL/GenBank/DDBJ whole genome shotgun (WGS) entry which is preliminary data.</text>
</comment>
<name>A0AAI9TUZ7_9PEZI</name>
<evidence type="ECO:0000313" key="4">
    <source>
        <dbReference type="EMBL" id="KAK1446292.1"/>
    </source>
</evidence>
<proteinExistence type="predicted"/>
<feature type="repeat" description="ANK" evidence="2">
    <location>
        <begin position="552"/>
        <end position="579"/>
    </location>
</feature>
<dbReference type="SUPFAM" id="SSF52540">
    <property type="entry name" value="P-loop containing nucleoside triphosphate hydrolases"/>
    <property type="match status" value="1"/>
</dbReference>
<gene>
    <name evidence="4" type="ORF">CMEL01_10535</name>
</gene>
<dbReference type="EMBL" id="MLGG01000090">
    <property type="protein sequence ID" value="KAK1446292.1"/>
    <property type="molecule type" value="Genomic_DNA"/>
</dbReference>
<dbReference type="PANTHER" id="PTHR10039">
    <property type="entry name" value="AMELOGENIN"/>
    <property type="match status" value="1"/>
</dbReference>
<keyword evidence="1" id="KW-0677">Repeat</keyword>
<dbReference type="Gene3D" id="3.40.50.300">
    <property type="entry name" value="P-loop containing nucleotide triphosphate hydrolases"/>
    <property type="match status" value="1"/>
</dbReference>
<organism evidence="4 5">
    <name type="scientific">Colletotrichum melonis</name>
    <dbReference type="NCBI Taxonomy" id="1209925"/>
    <lineage>
        <taxon>Eukaryota</taxon>
        <taxon>Fungi</taxon>
        <taxon>Dikarya</taxon>
        <taxon>Ascomycota</taxon>
        <taxon>Pezizomycotina</taxon>
        <taxon>Sordariomycetes</taxon>
        <taxon>Hypocreomycetidae</taxon>
        <taxon>Glomerellales</taxon>
        <taxon>Glomerellaceae</taxon>
        <taxon>Colletotrichum</taxon>
        <taxon>Colletotrichum acutatum species complex</taxon>
    </lineage>
</organism>
<dbReference type="InterPro" id="IPR027417">
    <property type="entry name" value="P-loop_NTPase"/>
</dbReference>
<dbReference type="InterPro" id="IPR036770">
    <property type="entry name" value="Ankyrin_rpt-contain_sf"/>
</dbReference>
<reference evidence="4 5" key="1">
    <citation type="submission" date="2016-10" db="EMBL/GenBank/DDBJ databases">
        <title>The genome sequence of Colletotrichum fioriniae PJ7.</title>
        <authorList>
            <person name="Baroncelli R."/>
        </authorList>
    </citation>
    <scope>NUCLEOTIDE SEQUENCE [LARGE SCALE GENOMIC DNA]</scope>
    <source>
        <strain evidence="4">Col 31</strain>
    </source>
</reference>
<dbReference type="AlphaFoldDB" id="A0AAI9TUZ7"/>
<evidence type="ECO:0000313" key="5">
    <source>
        <dbReference type="Proteomes" id="UP001239795"/>
    </source>
</evidence>
<dbReference type="InterPro" id="IPR056884">
    <property type="entry name" value="NPHP3-like_N"/>
</dbReference>
<dbReference type="InterPro" id="IPR002110">
    <property type="entry name" value="Ankyrin_rpt"/>
</dbReference>
<dbReference type="SUPFAM" id="SSF48403">
    <property type="entry name" value="Ankyrin repeat"/>
    <property type="match status" value="1"/>
</dbReference>
<dbReference type="PROSITE" id="PS50088">
    <property type="entry name" value="ANK_REPEAT"/>
    <property type="match status" value="1"/>
</dbReference>
<keyword evidence="5" id="KW-1185">Reference proteome</keyword>
<evidence type="ECO:0000256" key="2">
    <source>
        <dbReference type="PROSITE-ProRule" id="PRU00023"/>
    </source>
</evidence>
<feature type="domain" description="Nephrocystin 3-like N-terminal" evidence="3">
    <location>
        <begin position="44"/>
        <end position="199"/>
    </location>
</feature>
<dbReference type="Proteomes" id="UP001239795">
    <property type="component" value="Unassembled WGS sequence"/>
</dbReference>
<dbReference type="SMART" id="SM00248">
    <property type="entry name" value="ANK"/>
    <property type="match status" value="4"/>
</dbReference>
<keyword evidence="2" id="KW-0040">ANK repeat</keyword>
<dbReference type="Gene3D" id="1.25.40.20">
    <property type="entry name" value="Ankyrin repeat-containing domain"/>
    <property type="match status" value="1"/>
</dbReference>
<dbReference type="Pfam" id="PF24883">
    <property type="entry name" value="NPHP3_N"/>
    <property type="match status" value="1"/>
</dbReference>